<organism evidence="2 3">
    <name type="scientific">Ceratodon purpureus</name>
    <name type="common">Fire moss</name>
    <name type="synonym">Dicranum purpureum</name>
    <dbReference type="NCBI Taxonomy" id="3225"/>
    <lineage>
        <taxon>Eukaryota</taxon>
        <taxon>Viridiplantae</taxon>
        <taxon>Streptophyta</taxon>
        <taxon>Embryophyta</taxon>
        <taxon>Bryophyta</taxon>
        <taxon>Bryophytina</taxon>
        <taxon>Bryopsida</taxon>
        <taxon>Dicranidae</taxon>
        <taxon>Pseudoditrichales</taxon>
        <taxon>Ditrichaceae</taxon>
        <taxon>Ceratodon</taxon>
    </lineage>
</organism>
<protein>
    <recommendedName>
        <fullName evidence="4">Secreted protein</fullName>
    </recommendedName>
</protein>
<accession>A0A8T0HK02</accession>
<comment type="caution">
    <text evidence="2">The sequence shown here is derived from an EMBL/GenBank/DDBJ whole genome shotgun (WGS) entry which is preliminary data.</text>
</comment>
<name>A0A8T0HK02_CERPU</name>
<evidence type="ECO:0008006" key="4">
    <source>
        <dbReference type="Google" id="ProtNLM"/>
    </source>
</evidence>
<evidence type="ECO:0000313" key="2">
    <source>
        <dbReference type="EMBL" id="KAG0571129.1"/>
    </source>
</evidence>
<dbReference type="AlphaFoldDB" id="A0A8T0HK02"/>
<feature type="chain" id="PRO_5035755971" description="Secreted protein" evidence="1">
    <location>
        <begin position="21"/>
        <end position="59"/>
    </location>
</feature>
<reference evidence="2 3" key="1">
    <citation type="submission" date="2020-06" db="EMBL/GenBank/DDBJ databases">
        <title>WGS assembly of Ceratodon purpureus strain R40.</title>
        <authorList>
            <person name="Carey S.B."/>
            <person name="Jenkins J."/>
            <person name="Shu S."/>
            <person name="Lovell J.T."/>
            <person name="Sreedasyam A."/>
            <person name="Maumus F."/>
            <person name="Tiley G.P."/>
            <person name="Fernandez-Pozo N."/>
            <person name="Barry K."/>
            <person name="Chen C."/>
            <person name="Wang M."/>
            <person name="Lipzen A."/>
            <person name="Daum C."/>
            <person name="Saski C.A."/>
            <person name="Payton A.C."/>
            <person name="Mcbreen J.C."/>
            <person name="Conrad R.E."/>
            <person name="Kollar L.M."/>
            <person name="Olsson S."/>
            <person name="Huttunen S."/>
            <person name="Landis J.B."/>
            <person name="Wickett N.J."/>
            <person name="Johnson M.G."/>
            <person name="Rensing S.A."/>
            <person name="Grimwood J."/>
            <person name="Schmutz J."/>
            <person name="Mcdaniel S.F."/>
        </authorList>
    </citation>
    <scope>NUCLEOTIDE SEQUENCE [LARGE SCALE GENOMIC DNA]</scope>
    <source>
        <strain evidence="2 3">R40</strain>
    </source>
</reference>
<dbReference type="EMBL" id="CM026427">
    <property type="protein sequence ID" value="KAG0571129.1"/>
    <property type="molecule type" value="Genomic_DNA"/>
</dbReference>
<proteinExistence type="predicted"/>
<gene>
    <name evidence="2" type="ORF">KC19_6G213000</name>
</gene>
<keyword evidence="3" id="KW-1185">Reference proteome</keyword>
<dbReference type="Proteomes" id="UP000822688">
    <property type="component" value="Chromosome 6"/>
</dbReference>
<keyword evidence="1" id="KW-0732">Signal</keyword>
<evidence type="ECO:0000256" key="1">
    <source>
        <dbReference type="SAM" id="SignalP"/>
    </source>
</evidence>
<feature type="signal peptide" evidence="1">
    <location>
        <begin position="1"/>
        <end position="20"/>
    </location>
</feature>
<sequence length="59" mass="6548">MHACILTLLTLLWGFLDTVCVGVSDLFHHLVGVSVLQWNGMHGCSCSAVGFWNFRFLGH</sequence>
<evidence type="ECO:0000313" key="3">
    <source>
        <dbReference type="Proteomes" id="UP000822688"/>
    </source>
</evidence>